<dbReference type="Proteomes" id="UP000694861">
    <property type="component" value="Linkage group LG5"/>
</dbReference>
<keyword evidence="4" id="KW-1133">Transmembrane helix</keyword>
<comment type="similarity">
    <text evidence="2">Belongs to the sterol desaturase family.</text>
</comment>
<dbReference type="RefSeq" id="XP_016649743.1">
    <property type="nucleotide sequence ID" value="XM_016794257.1"/>
</dbReference>
<dbReference type="PANTHER" id="PTHR11863">
    <property type="entry name" value="STEROL DESATURASE"/>
    <property type="match status" value="1"/>
</dbReference>
<evidence type="ECO:0000256" key="5">
    <source>
        <dbReference type="ARBA" id="ARBA00023136"/>
    </source>
</evidence>
<evidence type="ECO:0000256" key="3">
    <source>
        <dbReference type="ARBA" id="ARBA00022692"/>
    </source>
</evidence>
<feature type="domain" description="Fatty acid hydroxylase" evidence="6">
    <location>
        <begin position="48"/>
        <end position="180"/>
    </location>
</feature>
<evidence type="ECO:0000259" key="6">
    <source>
        <dbReference type="Pfam" id="PF04116"/>
    </source>
</evidence>
<dbReference type="GeneID" id="107881149"/>
<reference evidence="7" key="1">
    <citation type="journal article" date="2012" name="Nat. Commun.">
        <title>The genome of Prunus mume.</title>
        <authorList>
            <person name="Zhang Q."/>
            <person name="Chen W."/>
            <person name="Sun L."/>
            <person name="Zhao F."/>
            <person name="Huang B."/>
            <person name="Yang W."/>
            <person name="Tao Y."/>
            <person name="Wang J."/>
            <person name="Yuan Z."/>
            <person name="Fan G."/>
            <person name="Xing Z."/>
            <person name="Han C."/>
            <person name="Pan H."/>
            <person name="Zhong X."/>
            <person name="Shi W."/>
            <person name="Liang X."/>
            <person name="Du D."/>
            <person name="Sun F."/>
            <person name="Xu Z."/>
            <person name="Hao R."/>
            <person name="Lv T."/>
            <person name="Lv Y."/>
            <person name="Zheng Z."/>
            <person name="Sun M."/>
            <person name="Luo L."/>
            <person name="Cai M."/>
            <person name="Gao Y."/>
            <person name="Wang J."/>
            <person name="Yin Y."/>
            <person name="Xu X."/>
            <person name="Cheng T."/>
            <person name="Wang J."/>
        </authorList>
    </citation>
    <scope>NUCLEOTIDE SEQUENCE [LARGE SCALE GENOMIC DNA]</scope>
</reference>
<evidence type="ECO:0000256" key="1">
    <source>
        <dbReference type="ARBA" id="ARBA00004370"/>
    </source>
</evidence>
<evidence type="ECO:0000313" key="7">
    <source>
        <dbReference type="Proteomes" id="UP000694861"/>
    </source>
</evidence>
<dbReference type="InterPro" id="IPR006694">
    <property type="entry name" value="Fatty_acid_hydroxylase"/>
</dbReference>
<comment type="subcellular location">
    <subcellularLocation>
        <location evidence="1">Membrane</location>
    </subcellularLocation>
</comment>
<sequence>MVFYVMDTKFYAKFVNTDPSSLVRATSPWRRGCGPCGGRDSDEFAITILIGSILANYWIHRMLHTNWAYKKIHRVHHEYTAPIRLAAPYAHWAEILILGLPSFLGPALVPVHIVTYWLWFISRQLEAIETHSGYLLPWTPTKYIPFYGGAEYHDYHHFVGKHSKSNFASIFTYCDYIYGTNKGCRSHKQVLEKAKSL</sequence>
<keyword evidence="7" id="KW-1185">Reference proteome</keyword>
<evidence type="ECO:0000313" key="8">
    <source>
        <dbReference type="RefSeq" id="XP_016649743.1"/>
    </source>
</evidence>
<organism evidence="7 8">
    <name type="scientific">Prunus mume</name>
    <name type="common">Japanese apricot</name>
    <name type="synonym">Armeniaca mume</name>
    <dbReference type="NCBI Taxonomy" id="102107"/>
    <lineage>
        <taxon>Eukaryota</taxon>
        <taxon>Viridiplantae</taxon>
        <taxon>Streptophyta</taxon>
        <taxon>Embryophyta</taxon>
        <taxon>Tracheophyta</taxon>
        <taxon>Spermatophyta</taxon>
        <taxon>Magnoliopsida</taxon>
        <taxon>eudicotyledons</taxon>
        <taxon>Gunneridae</taxon>
        <taxon>Pentapetalae</taxon>
        <taxon>rosids</taxon>
        <taxon>fabids</taxon>
        <taxon>Rosales</taxon>
        <taxon>Rosaceae</taxon>
        <taxon>Amygdaloideae</taxon>
        <taxon>Amygdaleae</taxon>
        <taxon>Prunus</taxon>
    </lineage>
</organism>
<protein>
    <submittedName>
        <fullName evidence="8">Methylsterol monooxygenase 1-1-like</fullName>
    </submittedName>
</protein>
<reference evidence="8" key="2">
    <citation type="submission" date="2025-08" db="UniProtKB">
        <authorList>
            <consortium name="RefSeq"/>
        </authorList>
    </citation>
    <scope>IDENTIFICATION</scope>
</reference>
<keyword evidence="3" id="KW-0812">Transmembrane</keyword>
<name>A0ABM1LQR6_PRUMU</name>
<evidence type="ECO:0000256" key="4">
    <source>
        <dbReference type="ARBA" id="ARBA00022989"/>
    </source>
</evidence>
<gene>
    <name evidence="8" type="primary">LOC107881149</name>
</gene>
<keyword evidence="5" id="KW-0472">Membrane</keyword>
<evidence type="ECO:0000256" key="2">
    <source>
        <dbReference type="ARBA" id="ARBA00009324"/>
    </source>
</evidence>
<accession>A0ABM1LQR6</accession>
<proteinExistence type="inferred from homology"/>
<dbReference type="Pfam" id="PF04116">
    <property type="entry name" value="FA_hydroxylase"/>
    <property type="match status" value="1"/>
</dbReference>
<dbReference type="InterPro" id="IPR050307">
    <property type="entry name" value="Sterol_Desaturase_Related"/>
</dbReference>